<keyword evidence="4 9" id="KW-0032">Aminotransferase</keyword>
<evidence type="ECO:0000256" key="6">
    <source>
        <dbReference type="ARBA" id="ARBA00022898"/>
    </source>
</evidence>
<evidence type="ECO:0000256" key="7">
    <source>
        <dbReference type="ARBA" id="ARBA00049185"/>
    </source>
</evidence>
<dbReference type="Proteomes" id="UP000553963">
    <property type="component" value="Unassembled WGS sequence"/>
</dbReference>
<dbReference type="EMBL" id="JACIDS010000001">
    <property type="protein sequence ID" value="MBB3929124.1"/>
    <property type="molecule type" value="Genomic_DNA"/>
</dbReference>
<dbReference type="CDD" id="cd00609">
    <property type="entry name" value="AAT_like"/>
    <property type="match status" value="1"/>
</dbReference>
<dbReference type="SUPFAM" id="SSF53383">
    <property type="entry name" value="PLP-dependent transferases"/>
    <property type="match status" value="1"/>
</dbReference>
<reference evidence="9 10" key="1">
    <citation type="submission" date="2020-08" db="EMBL/GenBank/DDBJ databases">
        <title>Genomic Encyclopedia of Type Strains, Phase IV (KMG-IV): sequencing the most valuable type-strain genomes for metagenomic binning, comparative biology and taxonomic classification.</title>
        <authorList>
            <person name="Goeker M."/>
        </authorList>
    </citation>
    <scope>NUCLEOTIDE SEQUENCE [LARGE SCALE GENOMIC DNA]</scope>
    <source>
        <strain evidence="9 10">DSM 25966</strain>
    </source>
</reference>
<dbReference type="InterPro" id="IPR015424">
    <property type="entry name" value="PyrdxlP-dep_Trfase"/>
</dbReference>
<name>A0A840AJ26_9HYPH</name>
<evidence type="ECO:0000313" key="10">
    <source>
        <dbReference type="Proteomes" id="UP000553963"/>
    </source>
</evidence>
<evidence type="ECO:0000256" key="1">
    <source>
        <dbReference type="ARBA" id="ARBA00001933"/>
    </source>
</evidence>
<dbReference type="PANTHER" id="PTHR46383">
    <property type="entry name" value="ASPARTATE AMINOTRANSFERASE"/>
    <property type="match status" value="1"/>
</dbReference>
<dbReference type="Gene3D" id="3.40.640.10">
    <property type="entry name" value="Type I PLP-dependent aspartate aminotransferase-like (Major domain)"/>
    <property type="match status" value="1"/>
</dbReference>
<dbReference type="GO" id="GO:0004069">
    <property type="term" value="F:L-aspartate:2-oxoglutarate aminotransferase activity"/>
    <property type="evidence" value="ECO:0007669"/>
    <property type="project" value="UniProtKB-EC"/>
</dbReference>
<dbReference type="InterPro" id="IPR004839">
    <property type="entry name" value="Aminotransferase_I/II_large"/>
</dbReference>
<evidence type="ECO:0000259" key="8">
    <source>
        <dbReference type="Pfam" id="PF00155"/>
    </source>
</evidence>
<comment type="catalytic activity">
    <reaction evidence="7">
        <text>L-aspartate + 2-oxoglutarate = oxaloacetate + L-glutamate</text>
        <dbReference type="Rhea" id="RHEA:21824"/>
        <dbReference type="ChEBI" id="CHEBI:16452"/>
        <dbReference type="ChEBI" id="CHEBI:16810"/>
        <dbReference type="ChEBI" id="CHEBI:29985"/>
        <dbReference type="ChEBI" id="CHEBI:29991"/>
        <dbReference type="EC" id="2.6.1.1"/>
    </reaction>
</comment>
<evidence type="ECO:0000256" key="5">
    <source>
        <dbReference type="ARBA" id="ARBA00022679"/>
    </source>
</evidence>
<evidence type="ECO:0000313" key="9">
    <source>
        <dbReference type="EMBL" id="MBB3929124.1"/>
    </source>
</evidence>
<evidence type="ECO:0000256" key="3">
    <source>
        <dbReference type="ARBA" id="ARBA00012753"/>
    </source>
</evidence>
<comment type="cofactor">
    <cofactor evidence="1">
        <name>pyridoxal 5'-phosphate</name>
        <dbReference type="ChEBI" id="CHEBI:597326"/>
    </cofactor>
</comment>
<protein>
    <recommendedName>
        <fullName evidence="3">aspartate transaminase</fullName>
        <ecNumber evidence="3">2.6.1.1</ecNumber>
    </recommendedName>
</protein>
<proteinExistence type="inferred from homology"/>
<dbReference type="PANTHER" id="PTHR46383:SF2">
    <property type="entry name" value="AMINOTRANSFERASE"/>
    <property type="match status" value="1"/>
</dbReference>
<dbReference type="GO" id="GO:0006520">
    <property type="term" value="P:amino acid metabolic process"/>
    <property type="evidence" value="ECO:0007669"/>
    <property type="project" value="InterPro"/>
</dbReference>
<sequence>MPISLRPPSRRSAVAPFLAMDVLSAANALEAAGRRILHMEVGEPGAPTPRAIREAAIASLQGGRIAYTEALGWRPLRERIARHYGERHGIEVDPARVAVTTGSSGGFNLTFLAAFDAGDRVAIAAPGYPAYANILRALDLEVVELRTRAEDRHAITPELVEAAHSEKPLAGLIVASPANPTGTMMTPNALATLIAATEELGIRFISDEIYHGLVYDGVAATALATSQEAFVINSFSKYYCMTGWRIGWMVVPETMVRAVERLGQNLYISAPDLSQKAALAAFETTDELERIKDGYAANRRLLLDRLPAIGFDEFFPVDGAFYVYASVRRFTNDSGEFARRMLNEAGVAATPGMDFDPTGGDAYIRFSFAGSTKDIDEASRRLADWLR</sequence>
<dbReference type="RefSeq" id="WP_183396819.1">
    <property type="nucleotide sequence ID" value="NZ_JACIDS010000001.1"/>
</dbReference>
<keyword evidence="5 9" id="KW-0808">Transferase</keyword>
<feature type="domain" description="Aminotransferase class I/classII large" evidence="8">
    <location>
        <begin position="38"/>
        <end position="382"/>
    </location>
</feature>
<dbReference type="Pfam" id="PF00155">
    <property type="entry name" value="Aminotran_1_2"/>
    <property type="match status" value="1"/>
</dbReference>
<evidence type="ECO:0000256" key="2">
    <source>
        <dbReference type="ARBA" id="ARBA00007441"/>
    </source>
</evidence>
<accession>A0A840AJ26</accession>
<organism evidence="9 10">
    <name type="scientific">Kaistia hirudinis</name>
    <dbReference type="NCBI Taxonomy" id="1293440"/>
    <lineage>
        <taxon>Bacteria</taxon>
        <taxon>Pseudomonadati</taxon>
        <taxon>Pseudomonadota</taxon>
        <taxon>Alphaproteobacteria</taxon>
        <taxon>Hyphomicrobiales</taxon>
        <taxon>Kaistiaceae</taxon>
        <taxon>Kaistia</taxon>
    </lineage>
</organism>
<dbReference type="AlphaFoldDB" id="A0A840AJ26"/>
<dbReference type="GO" id="GO:0030170">
    <property type="term" value="F:pyridoxal phosphate binding"/>
    <property type="evidence" value="ECO:0007669"/>
    <property type="project" value="InterPro"/>
</dbReference>
<gene>
    <name evidence="9" type="ORF">GGR25_000143</name>
</gene>
<keyword evidence="10" id="KW-1185">Reference proteome</keyword>
<dbReference type="EC" id="2.6.1.1" evidence="3"/>
<dbReference type="InterPro" id="IPR015421">
    <property type="entry name" value="PyrdxlP-dep_Trfase_major"/>
</dbReference>
<keyword evidence="6" id="KW-0663">Pyridoxal phosphate</keyword>
<comment type="caution">
    <text evidence="9">The sequence shown here is derived from an EMBL/GenBank/DDBJ whole genome shotgun (WGS) entry which is preliminary data.</text>
</comment>
<comment type="similarity">
    <text evidence="2">Belongs to the class-I pyridoxal-phosphate-dependent aminotransferase family.</text>
</comment>
<dbReference type="InterPro" id="IPR050596">
    <property type="entry name" value="AspAT/PAT-like"/>
</dbReference>
<evidence type="ECO:0000256" key="4">
    <source>
        <dbReference type="ARBA" id="ARBA00022576"/>
    </source>
</evidence>